<reference evidence="3" key="2">
    <citation type="submission" date="2020-09" db="EMBL/GenBank/DDBJ databases">
        <authorList>
            <person name="Sun Q."/>
            <person name="Sedlacek I."/>
        </authorList>
    </citation>
    <scope>NUCLEOTIDE SEQUENCE</scope>
    <source>
        <strain evidence="3">CCM 7905</strain>
    </source>
</reference>
<accession>A0A917CTG0</accession>
<organism evidence="3 4">
    <name type="scientific">Rhodococcoides trifolii</name>
    <dbReference type="NCBI Taxonomy" id="908250"/>
    <lineage>
        <taxon>Bacteria</taxon>
        <taxon>Bacillati</taxon>
        <taxon>Actinomycetota</taxon>
        <taxon>Actinomycetes</taxon>
        <taxon>Mycobacteriales</taxon>
        <taxon>Nocardiaceae</taxon>
        <taxon>Rhodococcoides</taxon>
    </lineage>
</organism>
<comment type="caution">
    <text evidence="3">The sequence shown here is derived from an EMBL/GenBank/DDBJ whole genome shotgun (WGS) entry which is preliminary data.</text>
</comment>
<keyword evidence="4" id="KW-1185">Reference proteome</keyword>
<dbReference type="InterPro" id="IPR050471">
    <property type="entry name" value="AB_hydrolase"/>
</dbReference>
<evidence type="ECO:0000313" key="4">
    <source>
        <dbReference type="Proteomes" id="UP000654257"/>
    </source>
</evidence>
<feature type="domain" description="AB hydrolase-1" evidence="2">
    <location>
        <begin position="24"/>
        <end position="237"/>
    </location>
</feature>
<dbReference type="PANTHER" id="PTHR43433:SF5">
    <property type="entry name" value="AB HYDROLASE-1 DOMAIN-CONTAINING PROTEIN"/>
    <property type="match status" value="1"/>
</dbReference>
<dbReference type="PRINTS" id="PR00412">
    <property type="entry name" value="EPOXHYDRLASE"/>
</dbReference>
<reference evidence="3" key="1">
    <citation type="journal article" date="2014" name="Int. J. Syst. Evol. Microbiol.">
        <title>Complete genome sequence of Corynebacterium casei LMG S-19264T (=DSM 44701T), isolated from a smear-ripened cheese.</title>
        <authorList>
            <consortium name="US DOE Joint Genome Institute (JGI-PGF)"/>
            <person name="Walter F."/>
            <person name="Albersmeier A."/>
            <person name="Kalinowski J."/>
            <person name="Ruckert C."/>
        </authorList>
    </citation>
    <scope>NUCLEOTIDE SEQUENCE</scope>
    <source>
        <strain evidence="3">CCM 7905</strain>
    </source>
</reference>
<dbReference type="RefSeq" id="WP_188543451.1">
    <property type="nucleotide sequence ID" value="NZ_BMCU01000001.1"/>
</dbReference>
<protein>
    <submittedName>
        <fullName evidence="3">Oxidoreductase</fullName>
    </submittedName>
</protein>
<evidence type="ECO:0000313" key="3">
    <source>
        <dbReference type="EMBL" id="GGF97210.1"/>
    </source>
</evidence>
<dbReference type="InterPro" id="IPR000639">
    <property type="entry name" value="Epox_hydrolase-like"/>
</dbReference>
<dbReference type="Gene3D" id="3.40.50.1820">
    <property type="entry name" value="alpha/beta hydrolase"/>
    <property type="match status" value="1"/>
</dbReference>
<proteinExistence type="predicted"/>
<dbReference type="Pfam" id="PF12697">
    <property type="entry name" value="Abhydrolase_6"/>
    <property type="match status" value="1"/>
</dbReference>
<dbReference type="EMBL" id="BMCU01000001">
    <property type="protein sequence ID" value="GGF97210.1"/>
    <property type="molecule type" value="Genomic_DNA"/>
</dbReference>
<keyword evidence="1" id="KW-0560">Oxidoreductase</keyword>
<dbReference type="GO" id="GO:0004601">
    <property type="term" value="F:peroxidase activity"/>
    <property type="evidence" value="ECO:0007669"/>
    <property type="project" value="UniProtKB-KW"/>
</dbReference>
<name>A0A917CTG0_9NOCA</name>
<keyword evidence="1" id="KW-0575">Peroxidase</keyword>
<gene>
    <name evidence="3" type="ORF">GCM10007304_08980</name>
</gene>
<evidence type="ECO:0000256" key="1">
    <source>
        <dbReference type="ARBA" id="ARBA00022559"/>
    </source>
</evidence>
<sequence>MTDHVIDVDGVPTYYEVYGEGEPVVLLHGALAGASSFGAQIPDIAAAGFQVWVPERRGHGHTPDVPGPLTYQVMADDTIRFLDLAIGGPAHLVGWSDGGVVAMLVAMARPDLVRRLVSIGQYFDEDGQVQGGFASRLTDQSSPPDFFREEYAATSPDGVEHFDEFYAKTVAMITREPRIPLSDFDSITAETLLLQGDRDEVTIEHTVAVAAALPNGRIAVLPGSHVLPIESPGPVNALLIQFLRGGVPAPFM</sequence>
<dbReference type="SUPFAM" id="SSF53474">
    <property type="entry name" value="alpha/beta-Hydrolases"/>
    <property type="match status" value="1"/>
</dbReference>
<evidence type="ECO:0000259" key="2">
    <source>
        <dbReference type="Pfam" id="PF12697"/>
    </source>
</evidence>
<dbReference type="InterPro" id="IPR029058">
    <property type="entry name" value="AB_hydrolase_fold"/>
</dbReference>
<dbReference type="InterPro" id="IPR000073">
    <property type="entry name" value="AB_hydrolase_1"/>
</dbReference>
<dbReference type="PANTHER" id="PTHR43433">
    <property type="entry name" value="HYDROLASE, ALPHA/BETA FOLD FAMILY PROTEIN"/>
    <property type="match status" value="1"/>
</dbReference>
<dbReference type="Proteomes" id="UP000654257">
    <property type="component" value="Unassembled WGS sequence"/>
</dbReference>
<dbReference type="AlphaFoldDB" id="A0A917CTG0"/>